<dbReference type="PANTHER" id="PTHR47485:SF1">
    <property type="entry name" value="THYLAKOID LUMENAL 17.4 KDA PROTEIN, CHLOROPLASTIC"/>
    <property type="match status" value="1"/>
</dbReference>
<evidence type="ECO:0000256" key="2">
    <source>
        <dbReference type="SAM" id="Phobius"/>
    </source>
</evidence>
<dbReference type="Pfam" id="PF00805">
    <property type="entry name" value="Pentapeptide"/>
    <property type="match status" value="1"/>
</dbReference>
<proteinExistence type="predicted"/>
<dbReference type="EMBL" id="SLZY01000003">
    <property type="protein sequence ID" value="TCS72887.1"/>
    <property type="molecule type" value="Genomic_DNA"/>
</dbReference>
<keyword evidence="2" id="KW-1133">Transmembrane helix</keyword>
<reference evidence="3 4" key="1">
    <citation type="submission" date="2019-03" db="EMBL/GenBank/DDBJ databases">
        <title>Genomic Encyclopedia of Type Strains, Phase IV (KMG-IV): sequencing the most valuable type-strain genomes for metagenomic binning, comparative biology and taxonomic classification.</title>
        <authorList>
            <person name="Goeker M."/>
        </authorList>
    </citation>
    <scope>NUCLEOTIDE SEQUENCE [LARGE SCALE GENOMIC DNA]</scope>
    <source>
        <strain evidence="3 4">DSM 103923</strain>
    </source>
</reference>
<dbReference type="RefSeq" id="WP_165919095.1">
    <property type="nucleotide sequence ID" value="NZ_AP018721.1"/>
</dbReference>
<dbReference type="Gene3D" id="2.160.20.80">
    <property type="entry name" value="E3 ubiquitin-protein ligase SopA"/>
    <property type="match status" value="1"/>
</dbReference>
<organism evidence="3 4">
    <name type="scientific">Sulfuritortus calidifontis</name>
    <dbReference type="NCBI Taxonomy" id="1914471"/>
    <lineage>
        <taxon>Bacteria</taxon>
        <taxon>Pseudomonadati</taxon>
        <taxon>Pseudomonadota</taxon>
        <taxon>Betaproteobacteria</taxon>
        <taxon>Nitrosomonadales</taxon>
        <taxon>Thiobacillaceae</taxon>
        <taxon>Sulfuritortus</taxon>
    </lineage>
</organism>
<keyword evidence="2" id="KW-0812">Transmembrane</keyword>
<comment type="caution">
    <text evidence="3">The sequence shown here is derived from an EMBL/GenBank/DDBJ whole genome shotgun (WGS) entry which is preliminary data.</text>
</comment>
<evidence type="ECO:0000256" key="1">
    <source>
        <dbReference type="ARBA" id="ARBA00022737"/>
    </source>
</evidence>
<accession>A0A4V2UQV3</accession>
<keyword evidence="4" id="KW-1185">Reference proteome</keyword>
<dbReference type="Proteomes" id="UP000295135">
    <property type="component" value="Unassembled WGS sequence"/>
</dbReference>
<evidence type="ECO:0000313" key="3">
    <source>
        <dbReference type="EMBL" id="TCS72887.1"/>
    </source>
</evidence>
<dbReference type="InterPro" id="IPR001646">
    <property type="entry name" value="5peptide_repeat"/>
</dbReference>
<protein>
    <submittedName>
        <fullName evidence="3">Pentapeptide repeat protein</fullName>
    </submittedName>
</protein>
<sequence length="356" mass="38840">MSHTRWYVRRNNKVVGPFPQPQIEEYLSSGKLLRSDEISHDRETWISIDQCGHFPQTPKPAPASTHGHHRWYIRKHGKVAGPFPQAQIAEYLVLGRLVRSDEISLDRETWVSVQDSGYFPEGAGQIQVCESEEEGAWLSERAQARHRWLDERLYADTDAAAERRQAEPEPLQALRHDHQVTKQMILAERRQGPKLWVGLLVFLSLAAAAAGIWYGQGDGVVLVKATVGPPDCNASGPGVNWSGCTKVAANLQGAKLRHSKLVGTKLDEADIRIADLSLADLSRASLRAANLEGAGLRAADLTGADLTGANLAATDLSYATFTGAKLDGVRLDGARLDKAAWIDGRICAEGSVGACR</sequence>
<keyword evidence="1" id="KW-0677">Repeat</keyword>
<dbReference type="PANTHER" id="PTHR47485">
    <property type="entry name" value="THYLAKOID LUMENAL 17.4 KDA PROTEIN, CHLOROPLASTIC"/>
    <property type="match status" value="1"/>
</dbReference>
<evidence type="ECO:0000313" key="4">
    <source>
        <dbReference type="Proteomes" id="UP000295135"/>
    </source>
</evidence>
<gene>
    <name evidence="3" type="ORF">EDC61_1038</name>
</gene>
<dbReference type="SUPFAM" id="SSF141571">
    <property type="entry name" value="Pentapeptide repeat-like"/>
    <property type="match status" value="1"/>
</dbReference>
<name>A0A4V2UQV3_9PROT</name>
<dbReference type="AlphaFoldDB" id="A0A4V2UQV3"/>
<keyword evidence="2" id="KW-0472">Membrane</keyword>
<feature type="transmembrane region" description="Helical" evidence="2">
    <location>
        <begin position="195"/>
        <end position="214"/>
    </location>
</feature>